<dbReference type="InterPro" id="IPR032831">
    <property type="entry name" value="LptM_cons"/>
</dbReference>
<keyword evidence="6" id="KW-0449">Lipoprotein</keyword>
<comment type="subcellular location">
    <subcellularLocation>
        <location evidence="1">Cell outer membrane</location>
        <topology evidence="1">Lipid-anchor</topology>
    </subcellularLocation>
</comment>
<dbReference type="EMBL" id="SRPF01000008">
    <property type="protein sequence ID" value="TGN38037.1"/>
    <property type="molecule type" value="Genomic_DNA"/>
</dbReference>
<dbReference type="PROSITE" id="PS51257">
    <property type="entry name" value="PROKAR_LIPOPROTEIN"/>
    <property type="match status" value="1"/>
</dbReference>
<keyword evidence="4" id="KW-0564">Palmitate</keyword>
<evidence type="ECO:0000256" key="2">
    <source>
        <dbReference type="ARBA" id="ARBA00022729"/>
    </source>
</evidence>
<dbReference type="GO" id="GO:0009279">
    <property type="term" value="C:cell outer membrane"/>
    <property type="evidence" value="ECO:0007669"/>
    <property type="project" value="UniProtKB-SubCell"/>
</dbReference>
<feature type="signal peptide" evidence="8">
    <location>
        <begin position="1"/>
        <end position="19"/>
    </location>
</feature>
<feature type="compositionally biased region" description="Polar residues" evidence="7">
    <location>
        <begin position="34"/>
        <end position="45"/>
    </location>
</feature>
<name>A0A4Z1BU40_9GAMM</name>
<feature type="chain" id="PRO_5021443267" description="Lipopeptide" evidence="8">
    <location>
        <begin position="20"/>
        <end position="55"/>
    </location>
</feature>
<dbReference type="Proteomes" id="UP000298325">
    <property type="component" value="Unassembled WGS sequence"/>
</dbReference>
<reference evidence="9 10" key="1">
    <citation type="submission" date="2019-04" db="EMBL/GenBank/DDBJ databases">
        <authorList>
            <person name="Park S."/>
            <person name="Yoon J.-H."/>
        </authorList>
    </citation>
    <scope>NUCLEOTIDE SEQUENCE [LARGE SCALE GENOMIC DNA]</scope>
    <source>
        <strain evidence="9 10">HJM-18</strain>
    </source>
</reference>
<keyword evidence="3" id="KW-0472">Membrane</keyword>
<keyword evidence="2 8" id="KW-0732">Signal</keyword>
<proteinExistence type="predicted"/>
<evidence type="ECO:0000256" key="6">
    <source>
        <dbReference type="ARBA" id="ARBA00023288"/>
    </source>
</evidence>
<sequence>MKAALITTFFLLLAAAGLAGCGQKGPLYQDEGENTASDLQGSADSKVSRDSTDDR</sequence>
<accession>A0A4Z1BU40</accession>
<evidence type="ECO:0000313" key="9">
    <source>
        <dbReference type="EMBL" id="TGN38037.1"/>
    </source>
</evidence>
<organism evidence="9 10">
    <name type="scientific">Marinobacter confluentis</name>
    <dbReference type="NCBI Taxonomy" id="1697557"/>
    <lineage>
        <taxon>Bacteria</taxon>
        <taxon>Pseudomonadati</taxon>
        <taxon>Pseudomonadota</taxon>
        <taxon>Gammaproteobacteria</taxon>
        <taxon>Pseudomonadales</taxon>
        <taxon>Marinobacteraceae</taxon>
        <taxon>Marinobacter</taxon>
    </lineage>
</organism>
<dbReference type="NCBIfam" id="NF047847">
    <property type="entry name" value="SS_mature_LptM"/>
    <property type="match status" value="1"/>
</dbReference>
<evidence type="ECO:0000256" key="5">
    <source>
        <dbReference type="ARBA" id="ARBA00023237"/>
    </source>
</evidence>
<feature type="region of interest" description="Disordered" evidence="7">
    <location>
        <begin position="24"/>
        <end position="55"/>
    </location>
</feature>
<evidence type="ECO:0000256" key="3">
    <source>
        <dbReference type="ARBA" id="ARBA00023136"/>
    </source>
</evidence>
<feature type="compositionally biased region" description="Basic and acidic residues" evidence="7">
    <location>
        <begin position="46"/>
        <end position="55"/>
    </location>
</feature>
<comment type="caution">
    <text evidence="9">The sequence shown here is derived from an EMBL/GenBank/DDBJ whole genome shotgun (WGS) entry which is preliminary data.</text>
</comment>
<evidence type="ECO:0000256" key="7">
    <source>
        <dbReference type="SAM" id="MobiDB-lite"/>
    </source>
</evidence>
<keyword evidence="10" id="KW-1185">Reference proteome</keyword>
<evidence type="ECO:0008006" key="11">
    <source>
        <dbReference type="Google" id="ProtNLM"/>
    </source>
</evidence>
<dbReference type="AlphaFoldDB" id="A0A4Z1BU40"/>
<evidence type="ECO:0000256" key="4">
    <source>
        <dbReference type="ARBA" id="ARBA00023139"/>
    </source>
</evidence>
<evidence type="ECO:0000256" key="8">
    <source>
        <dbReference type="SAM" id="SignalP"/>
    </source>
</evidence>
<gene>
    <name evidence="9" type="ORF">E5Q11_16785</name>
</gene>
<dbReference type="Pfam" id="PF13627">
    <property type="entry name" value="LptM_cons"/>
    <property type="match status" value="1"/>
</dbReference>
<dbReference type="RefSeq" id="WP_135804608.1">
    <property type="nucleotide sequence ID" value="NZ_SRPF01000008.1"/>
</dbReference>
<protein>
    <recommendedName>
        <fullName evidence="11">Lipopeptide</fullName>
    </recommendedName>
</protein>
<evidence type="ECO:0000313" key="10">
    <source>
        <dbReference type="Proteomes" id="UP000298325"/>
    </source>
</evidence>
<evidence type="ECO:0000256" key="1">
    <source>
        <dbReference type="ARBA" id="ARBA00004459"/>
    </source>
</evidence>
<keyword evidence="5" id="KW-0998">Cell outer membrane</keyword>